<name>A0AA48KWJ6_9FIRM</name>
<proteinExistence type="predicted"/>
<dbReference type="Proteomes" id="UP001335720">
    <property type="component" value="Chromosome"/>
</dbReference>
<organism evidence="1">
    <name type="scientific">Candidatus Paraimprobicoccus trichonymphae</name>
    <dbReference type="NCBI Taxonomy" id="3033793"/>
    <lineage>
        <taxon>Bacteria</taxon>
        <taxon>Bacillati</taxon>
        <taxon>Bacillota</taxon>
        <taxon>Clostridia</taxon>
        <taxon>Candidatus Paraimprobicoccus</taxon>
    </lineage>
</organism>
<dbReference type="EMBL" id="AP027925">
    <property type="protein sequence ID" value="BED93101.1"/>
    <property type="molecule type" value="Genomic_DNA"/>
</dbReference>
<reference evidence="1" key="1">
    <citation type="journal article" date="2023" name="ISME J.">
        <title>Emergence of putative energy parasites within Clostridia revealed by genome analysis of a novel endosymbiotic clade.</title>
        <authorList>
            <person name="Takahashi K."/>
            <person name="Kuwahara H."/>
            <person name="Horikawa Y."/>
            <person name="Izawa K."/>
            <person name="Kato D."/>
            <person name="Inagaki T."/>
            <person name="Yuki M."/>
            <person name="Ohkuma M."/>
            <person name="Hongoh Y."/>
        </authorList>
    </citation>
    <scope>NUCLEOTIDE SEQUENCE</scope>
    <source>
        <strain evidence="1">RsTa-C01</strain>
    </source>
</reference>
<protein>
    <submittedName>
        <fullName evidence="1">Uncharacterized protein</fullName>
    </submittedName>
</protein>
<dbReference type="AlphaFoldDB" id="A0AA48KWJ6"/>
<evidence type="ECO:0000313" key="1">
    <source>
        <dbReference type="EMBL" id="BED93101.1"/>
    </source>
</evidence>
<sequence>MNIDELIDKASQKLKIKPDELKNCTQSGNIKEILKNLNENDIEKIEKILSDKKSSEKLLATPKAQEIIKKIMGKD</sequence>
<accession>A0AA48KWJ6</accession>
<dbReference type="KEGG" id="ptrh:RsTaC01_1061"/>
<gene>
    <name evidence="1" type="ORF">RsTaC01_1061</name>
</gene>